<sequence length="501" mass="54260">MKRFLTLQHTGWKFSVQLLTALMLLVVLVIPSIHTVNAGAIPTFDVISIVTDEKVTIKTYNFPANREFTARMGEYGTLGVGGIEVGKVSSGSGGSFEATFNIPSELRGRYRIAIRLESGIYYSYNFFINDKNGTDPYQSSTTKTPTATPSKTATPGPSPTPGSSSGYTGYPTTTVLKVVEDESVTLKTFNFPKNTDFVVRIGEYGTKGVNGTQVASFNSANNVSFEATYNIPAGLKDRDRLSIRIESTSGYYYAYDWFYNKTTSSPYAGSDYGTGGPVSTSTSGTSGIPTTTVLKVVKNDSVTLKTFNFPKNTDFVVRVGEYGTKGVNGVQVATLKTSDSSSFEVTYDIPDSLKDRDRLSIRIESTSGYYYAYDWFYNETTSSPYHGEEYGTGGPVATSTPGSSSSYSGIPTFDIVSVDKNESVKIKTHNFPKDMDFTVRMGAFGTAGVGGTVVTTINSGDGGSFEATYDIPDNLKDSSTIAIRLESSSGYYAYNWFSNSN</sequence>
<organism evidence="2 3">
    <name type="scientific">Ornatilinea apprima</name>
    <dbReference type="NCBI Taxonomy" id="1134406"/>
    <lineage>
        <taxon>Bacteria</taxon>
        <taxon>Bacillati</taxon>
        <taxon>Chloroflexota</taxon>
        <taxon>Anaerolineae</taxon>
        <taxon>Anaerolineales</taxon>
        <taxon>Anaerolineaceae</taxon>
        <taxon>Ornatilinea</taxon>
    </lineage>
</organism>
<dbReference type="RefSeq" id="WP_075063058.1">
    <property type="nucleotide sequence ID" value="NZ_LGCL01000025.1"/>
</dbReference>
<comment type="caution">
    <text evidence="2">The sequence shown here is derived from an EMBL/GenBank/DDBJ whole genome shotgun (WGS) entry which is preliminary data.</text>
</comment>
<dbReference type="EMBL" id="LGCL01000025">
    <property type="protein sequence ID" value="KPL76491.1"/>
    <property type="molecule type" value="Genomic_DNA"/>
</dbReference>
<dbReference type="AlphaFoldDB" id="A0A0P6XTI5"/>
<evidence type="ECO:0000256" key="1">
    <source>
        <dbReference type="SAM" id="MobiDB-lite"/>
    </source>
</evidence>
<evidence type="ECO:0000313" key="3">
    <source>
        <dbReference type="Proteomes" id="UP000050417"/>
    </source>
</evidence>
<name>A0A0P6XTI5_9CHLR</name>
<dbReference type="OrthoDB" id="159404at2"/>
<feature type="region of interest" description="Disordered" evidence="1">
    <location>
        <begin position="135"/>
        <end position="168"/>
    </location>
</feature>
<gene>
    <name evidence="2" type="ORF">ADN00_10980</name>
</gene>
<protein>
    <submittedName>
        <fullName evidence="2">Uncharacterized protein</fullName>
    </submittedName>
</protein>
<keyword evidence="3" id="KW-1185">Reference proteome</keyword>
<reference evidence="2 3" key="1">
    <citation type="submission" date="2015-07" db="EMBL/GenBank/DDBJ databases">
        <title>Genome sequence of Ornatilinea apprima DSM 23815.</title>
        <authorList>
            <person name="Hemp J."/>
            <person name="Ward L.M."/>
            <person name="Pace L.A."/>
            <person name="Fischer W.W."/>
        </authorList>
    </citation>
    <scope>NUCLEOTIDE SEQUENCE [LARGE SCALE GENOMIC DNA]</scope>
    <source>
        <strain evidence="2 3">P3M-1</strain>
    </source>
</reference>
<proteinExistence type="predicted"/>
<accession>A0A0P6XTI5</accession>
<feature type="compositionally biased region" description="Low complexity" evidence="1">
    <location>
        <begin position="139"/>
        <end position="168"/>
    </location>
</feature>
<dbReference type="Proteomes" id="UP000050417">
    <property type="component" value="Unassembled WGS sequence"/>
</dbReference>
<dbReference type="PATRIC" id="fig|1134406.4.peg.890"/>
<evidence type="ECO:0000313" key="2">
    <source>
        <dbReference type="EMBL" id="KPL76491.1"/>
    </source>
</evidence>